<reference evidence="2 3" key="1">
    <citation type="submission" date="2020-12" db="EMBL/GenBank/DDBJ databases">
        <title>Genomic characterization of four novel bacteriophages infecting Klebsiella pneumoniae.</title>
        <authorList>
            <person name="Estrada Bonilla B."/>
            <person name="Costa A.R."/>
            <person name="van Rossum T."/>
            <person name="Hagedoorn S."/>
            <person name="Wallinga H."/>
            <person name="Xiao M."/>
            <person name="Song W."/>
            <person name="Haas P.-J."/>
            <person name="Nobrega F.L."/>
            <person name="Brouns S.J.J."/>
        </authorList>
    </citation>
    <scope>NUCLEOTIDE SEQUENCE [LARGE SCALE GENOMIC DNA]</scope>
</reference>
<evidence type="ECO:0000259" key="1">
    <source>
        <dbReference type="Pfam" id="PF11195"/>
    </source>
</evidence>
<organism evidence="2 3">
    <name type="scientific">Klebsiella phage vB_KpP_FBKp27</name>
    <dbReference type="NCBI Taxonomy" id="2801837"/>
    <lineage>
        <taxon>Viruses</taxon>
        <taxon>Duplodnaviria</taxon>
        <taxon>Heunggongvirae</taxon>
        <taxon>Uroviricota</taxon>
        <taxon>Caudoviricetes</taxon>
        <taxon>Schitoviridae</taxon>
        <taxon>Efbeekayvirus</taxon>
        <taxon>Efbeekayvirus Fbkp27</taxon>
    </lineage>
</organism>
<name>A0A7U0J696_9CAUD</name>
<dbReference type="Proteomes" id="UP000596379">
    <property type="component" value="Segment"/>
</dbReference>
<feature type="domain" description="Thoeris anti-defense 2-like" evidence="1">
    <location>
        <begin position="1"/>
        <end position="48"/>
    </location>
</feature>
<dbReference type="Pfam" id="PF11195">
    <property type="entry name" value="Tad2-like"/>
    <property type="match status" value="1"/>
</dbReference>
<proteinExistence type="predicted"/>
<accession>A0A7U0J696</accession>
<evidence type="ECO:0000313" key="3">
    <source>
        <dbReference type="Proteomes" id="UP000596379"/>
    </source>
</evidence>
<gene>
    <name evidence="2" type="ORF">vBKpPFBKp27_039</name>
</gene>
<dbReference type="InterPro" id="IPR021361">
    <property type="entry name" value="Tad2-like_dom"/>
</dbReference>
<keyword evidence="3" id="KW-1185">Reference proteome</keyword>
<dbReference type="EMBL" id="MW394388">
    <property type="protein sequence ID" value="QQV91676.1"/>
    <property type="molecule type" value="Genomic_DNA"/>
</dbReference>
<evidence type="ECO:0000313" key="2">
    <source>
        <dbReference type="EMBL" id="QQV91676.1"/>
    </source>
</evidence>
<protein>
    <recommendedName>
        <fullName evidence="1">Thoeris anti-defense 2-like domain-containing protein</fullName>
    </recommendedName>
</protein>
<sequence>MKTKEAILALKLGCKVRRDSWNPGEWVEYDPIDNLTINEDGTPHLELEDYIPCYGDIDGWELFNDNS</sequence>